<evidence type="ECO:0000259" key="1">
    <source>
        <dbReference type="Pfam" id="PF13649"/>
    </source>
</evidence>
<keyword evidence="2" id="KW-0808">Transferase</keyword>
<accession>A0A844G949</accession>
<evidence type="ECO:0000313" key="2">
    <source>
        <dbReference type="EMBL" id="MTD32873.1"/>
    </source>
</evidence>
<name>A0A844G949_9NEIS</name>
<organism evidence="2 3">
    <name type="scientific">Paludibacterium denitrificans</name>
    <dbReference type="NCBI Taxonomy" id="2675226"/>
    <lineage>
        <taxon>Bacteria</taxon>
        <taxon>Pseudomonadati</taxon>
        <taxon>Pseudomonadota</taxon>
        <taxon>Betaproteobacteria</taxon>
        <taxon>Neisseriales</taxon>
        <taxon>Chromobacteriaceae</taxon>
        <taxon>Paludibacterium</taxon>
    </lineage>
</organism>
<reference evidence="2 3" key="1">
    <citation type="submission" date="2019-11" db="EMBL/GenBank/DDBJ databases">
        <title>Draft genome sequence of Paludibacterium sp. dN18-1.</title>
        <authorList>
            <person name="Im W.-T."/>
        </authorList>
    </citation>
    <scope>NUCLEOTIDE SEQUENCE [LARGE SCALE GENOMIC DNA]</scope>
    <source>
        <strain evidence="3">dN 18-1</strain>
    </source>
</reference>
<sequence length="233" mass="26858">MQYPKWDYKEYPKTLAEDDVWGQVRRTVNGKAVSEEQIQLIVHAIVDGLALNSSDALVDIACGNGALSNRLLPYCGKLYGTDASEYLIDIAKKKFSVPERAVYEVGDVANYVRIESQPERFSKALCYGSFSYFSRDDAFVMLEELHKRFVNISRVFIGNLPDRDRAPPFYPVGKNYLNELDICESQIGIWRSENEFREIAIAAGWYIETRRMPPQFYGAHFRYDVILHRSPKF</sequence>
<dbReference type="AlphaFoldDB" id="A0A844G949"/>
<dbReference type="Proteomes" id="UP000446658">
    <property type="component" value="Unassembled WGS sequence"/>
</dbReference>
<gene>
    <name evidence="2" type="ORF">GKE73_05400</name>
</gene>
<dbReference type="InterPro" id="IPR029063">
    <property type="entry name" value="SAM-dependent_MTases_sf"/>
</dbReference>
<dbReference type="InterPro" id="IPR041698">
    <property type="entry name" value="Methyltransf_25"/>
</dbReference>
<feature type="domain" description="Methyltransferase" evidence="1">
    <location>
        <begin position="58"/>
        <end position="147"/>
    </location>
</feature>
<protein>
    <submittedName>
        <fullName evidence="2">Methyltransferase domain-containing protein</fullName>
    </submittedName>
</protein>
<dbReference type="GO" id="GO:0032259">
    <property type="term" value="P:methylation"/>
    <property type="evidence" value="ECO:0007669"/>
    <property type="project" value="UniProtKB-KW"/>
</dbReference>
<keyword evidence="3" id="KW-1185">Reference proteome</keyword>
<dbReference type="GO" id="GO:0008168">
    <property type="term" value="F:methyltransferase activity"/>
    <property type="evidence" value="ECO:0007669"/>
    <property type="project" value="UniProtKB-KW"/>
</dbReference>
<dbReference type="CDD" id="cd02440">
    <property type="entry name" value="AdoMet_MTases"/>
    <property type="match status" value="1"/>
</dbReference>
<dbReference type="Gene3D" id="3.40.50.150">
    <property type="entry name" value="Vaccinia Virus protein VP39"/>
    <property type="match status" value="1"/>
</dbReference>
<evidence type="ECO:0000313" key="3">
    <source>
        <dbReference type="Proteomes" id="UP000446658"/>
    </source>
</evidence>
<dbReference type="RefSeq" id="WP_230369490.1">
    <property type="nucleotide sequence ID" value="NZ_WLYX01000001.1"/>
</dbReference>
<comment type="caution">
    <text evidence="2">The sequence shown here is derived from an EMBL/GenBank/DDBJ whole genome shotgun (WGS) entry which is preliminary data.</text>
</comment>
<keyword evidence="2" id="KW-0489">Methyltransferase</keyword>
<dbReference type="Pfam" id="PF13649">
    <property type="entry name" value="Methyltransf_25"/>
    <property type="match status" value="1"/>
</dbReference>
<proteinExistence type="predicted"/>
<dbReference type="EMBL" id="WLYX01000001">
    <property type="protein sequence ID" value="MTD32873.1"/>
    <property type="molecule type" value="Genomic_DNA"/>
</dbReference>
<dbReference type="SUPFAM" id="SSF53335">
    <property type="entry name" value="S-adenosyl-L-methionine-dependent methyltransferases"/>
    <property type="match status" value="1"/>
</dbReference>